<dbReference type="Proteomes" id="UP000075806">
    <property type="component" value="Unassembled WGS sequence"/>
</dbReference>
<keyword evidence="2" id="KW-1185">Reference proteome</keyword>
<dbReference type="OrthoDB" id="2887228at2"/>
<accession>A0A161P4M2</accession>
<evidence type="ECO:0000313" key="2">
    <source>
        <dbReference type="Proteomes" id="UP000075806"/>
    </source>
</evidence>
<evidence type="ECO:0000313" key="1">
    <source>
        <dbReference type="EMBL" id="KYG25586.1"/>
    </source>
</evidence>
<gene>
    <name evidence="1" type="ORF">AZF04_13950</name>
</gene>
<proteinExistence type="predicted"/>
<dbReference type="AlphaFoldDB" id="A0A161P4M2"/>
<dbReference type="RefSeq" id="WP_061950350.1">
    <property type="nucleotide sequence ID" value="NZ_LTAO01000040.1"/>
</dbReference>
<name>A0A161P4M2_9BACI</name>
<dbReference type="EMBL" id="LTAO01000040">
    <property type="protein sequence ID" value="KYG25586.1"/>
    <property type="molecule type" value="Genomic_DNA"/>
</dbReference>
<sequence>MLYEQFLIEVAIDFKSLYQDFETELLITGDVRTFEEYFRNVVNNGDMIEEIIIEAERFGVKNDLFKKELYNKVKNFNGLIENRINQLQSQIDDGYDNSEQLFEAKTASNLLKQSLS</sequence>
<organism evidence="1 2">
    <name type="scientific">Alkalihalobacillus trypoxylicola</name>
    <dbReference type="NCBI Taxonomy" id="519424"/>
    <lineage>
        <taxon>Bacteria</taxon>
        <taxon>Bacillati</taxon>
        <taxon>Bacillota</taxon>
        <taxon>Bacilli</taxon>
        <taxon>Bacillales</taxon>
        <taxon>Bacillaceae</taxon>
        <taxon>Alkalihalobacillus</taxon>
    </lineage>
</organism>
<reference evidence="1" key="1">
    <citation type="submission" date="2016-02" db="EMBL/GenBank/DDBJ databases">
        <title>Genome sequence of Bacillus trypoxylicola KCTC 13244(T).</title>
        <authorList>
            <person name="Jeong H."/>
            <person name="Park S.-H."/>
            <person name="Choi S.-K."/>
        </authorList>
    </citation>
    <scope>NUCLEOTIDE SEQUENCE [LARGE SCALE GENOMIC DNA]</scope>
    <source>
        <strain evidence="1">KCTC 13244</strain>
    </source>
</reference>
<protein>
    <submittedName>
        <fullName evidence="1">Uncharacterized protein</fullName>
    </submittedName>
</protein>
<comment type="caution">
    <text evidence="1">The sequence shown here is derived from an EMBL/GenBank/DDBJ whole genome shotgun (WGS) entry which is preliminary data.</text>
</comment>